<dbReference type="RefSeq" id="WP_111953620.1">
    <property type="nucleotide sequence ID" value="NZ_CP036313.1"/>
</dbReference>
<reference evidence="1 4" key="2">
    <citation type="submission" date="2019-02" db="EMBL/GenBank/DDBJ databases">
        <title>Complete genome sequence of Desulfobacter hydrogenophilus AcRS1.</title>
        <authorList>
            <person name="Marietou A."/>
            <person name="Lund M.B."/>
            <person name="Marshall I.P.G."/>
            <person name="Schreiber L."/>
            <person name="Jorgensen B."/>
        </authorList>
    </citation>
    <scope>NUCLEOTIDE SEQUENCE [LARGE SCALE GENOMIC DNA]</scope>
    <source>
        <strain evidence="1 4">AcRS1</strain>
    </source>
</reference>
<evidence type="ECO:0000313" key="2">
    <source>
        <dbReference type="EMBL" id="RAM03521.1"/>
    </source>
</evidence>
<reference evidence="2 3" key="1">
    <citation type="submission" date="2018-06" db="EMBL/GenBank/DDBJ databases">
        <title>Complete Genome Sequence of Desulfobacter hydrogenophilus (DSM3380).</title>
        <authorList>
            <person name="Marietou A."/>
            <person name="Schreiber L."/>
            <person name="Marshall I."/>
            <person name="Jorgensen B."/>
        </authorList>
    </citation>
    <scope>NUCLEOTIDE SEQUENCE [LARGE SCALE GENOMIC DNA]</scope>
    <source>
        <strain evidence="2 3">DSM 3380</strain>
    </source>
</reference>
<dbReference type="EMBL" id="QLNI01000004">
    <property type="protein sequence ID" value="RAM03521.1"/>
    <property type="molecule type" value="Genomic_DNA"/>
</dbReference>
<proteinExistence type="predicted"/>
<dbReference type="SUPFAM" id="SSF53850">
    <property type="entry name" value="Periplasmic binding protein-like II"/>
    <property type="match status" value="1"/>
</dbReference>
<evidence type="ECO:0000313" key="3">
    <source>
        <dbReference type="Proteomes" id="UP000248798"/>
    </source>
</evidence>
<protein>
    <submittedName>
        <fullName evidence="2">Uncharacterized protein</fullName>
    </submittedName>
</protein>
<gene>
    <name evidence="2" type="ORF">DO021_03155</name>
    <name evidence="1" type="ORF">EYB58_03970</name>
</gene>
<sequence length="45" mass="4832">MIKKAPNPEAAKAFLAFLLSLKNGLKTLKEMDPPPFIPARVPGGI</sequence>
<dbReference type="Proteomes" id="UP000293902">
    <property type="component" value="Chromosome"/>
</dbReference>
<dbReference type="Gene3D" id="3.40.190.10">
    <property type="entry name" value="Periplasmic binding protein-like II"/>
    <property type="match status" value="1"/>
</dbReference>
<organism evidence="2 3">
    <name type="scientific">Desulfobacter hydrogenophilus</name>
    <dbReference type="NCBI Taxonomy" id="2291"/>
    <lineage>
        <taxon>Bacteria</taxon>
        <taxon>Pseudomonadati</taxon>
        <taxon>Thermodesulfobacteriota</taxon>
        <taxon>Desulfobacteria</taxon>
        <taxon>Desulfobacterales</taxon>
        <taxon>Desulfobacteraceae</taxon>
        <taxon>Desulfobacter</taxon>
    </lineage>
</organism>
<evidence type="ECO:0000313" key="4">
    <source>
        <dbReference type="Proteomes" id="UP000293902"/>
    </source>
</evidence>
<accession>A0A328FFW0</accession>
<evidence type="ECO:0000313" key="1">
    <source>
        <dbReference type="EMBL" id="QBH12157.1"/>
    </source>
</evidence>
<name>A0A328FFW0_9BACT</name>
<dbReference type="EMBL" id="CP036313">
    <property type="protein sequence ID" value="QBH12157.1"/>
    <property type="molecule type" value="Genomic_DNA"/>
</dbReference>
<dbReference type="AlphaFoldDB" id="A0A328FFW0"/>
<keyword evidence="4" id="KW-1185">Reference proteome</keyword>
<dbReference type="Proteomes" id="UP000248798">
    <property type="component" value="Unassembled WGS sequence"/>
</dbReference>